<reference evidence="1" key="1">
    <citation type="submission" date="2023-11" db="EMBL/GenBank/DDBJ databases">
        <title>WGS of Aeromonas in Northern Israel.</title>
        <authorList>
            <person name="Hershko Y."/>
        </authorList>
    </citation>
    <scope>NUCLEOTIDE SEQUENCE</scope>
    <source>
        <strain evidence="1">02297</strain>
    </source>
</reference>
<sequence>MSNKNKLKYNSSPCGSGKTSEVFNVIKENIEQKFLLIQGTKALIDESKRTLLTVHGIVATAIYSTGDKGDNVMDRITKFHQEPTSRVLIITDKTFWNLSISLLSSYKIYIDDVVSFSVFKTINEKETHIRAFVRRRVFNELKDVASSIDSKGNATYVTTTKKEQEGDLYKSLQKEFRITEQNDKFFMNKSWFKYSAVEQLSIFAYKDLTKYMGLDITFMANDFENSLIYLAYQDLFERVDWNLRTRTIPLKDRLAVKYFSKGDLSATWKENNPQKLKTVYDYLNTELNGSKFLWTKNKKDGDQYTLLGKYISPDSRGLNDYQDYKTCVWLASMKPAPTEQACLEHAFDITGAQIVQARELETLHQFVMRGVIRDYDSTEIQTVYVFSEEQAKSLVSDPQYIDLGLDDDEPKKLGAPVKTVTIPPHITKRKCVFINKCKDEGIEVTHPMFKEWVAKKCEDTSIEVQESMIANFMKKHGNPG</sequence>
<gene>
    <name evidence="1" type="ORF">SJS82_00440</name>
</gene>
<protein>
    <recommendedName>
        <fullName evidence="3">Type III restriction endonuclease subunit R</fullName>
    </recommendedName>
</protein>
<dbReference type="AlphaFoldDB" id="A0AAP6G7X8"/>
<evidence type="ECO:0000313" key="1">
    <source>
        <dbReference type="EMBL" id="MDX7920417.1"/>
    </source>
</evidence>
<accession>A0AAP6G7X8</accession>
<evidence type="ECO:0000313" key="2">
    <source>
        <dbReference type="Proteomes" id="UP001285835"/>
    </source>
</evidence>
<organism evidence="1 2">
    <name type="scientific">Aeromonas media</name>
    <dbReference type="NCBI Taxonomy" id="651"/>
    <lineage>
        <taxon>Bacteria</taxon>
        <taxon>Pseudomonadati</taxon>
        <taxon>Pseudomonadota</taxon>
        <taxon>Gammaproteobacteria</taxon>
        <taxon>Aeromonadales</taxon>
        <taxon>Aeromonadaceae</taxon>
        <taxon>Aeromonas</taxon>
    </lineage>
</organism>
<evidence type="ECO:0008006" key="3">
    <source>
        <dbReference type="Google" id="ProtNLM"/>
    </source>
</evidence>
<name>A0AAP6G7X8_AERME</name>
<dbReference type="Proteomes" id="UP001285835">
    <property type="component" value="Unassembled WGS sequence"/>
</dbReference>
<dbReference type="EMBL" id="JAWZXF010000001">
    <property type="protein sequence ID" value="MDX7920417.1"/>
    <property type="molecule type" value="Genomic_DNA"/>
</dbReference>
<comment type="caution">
    <text evidence="1">The sequence shown here is derived from an EMBL/GenBank/DDBJ whole genome shotgun (WGS) entry which is preliminary data.</text>
</comment>
<dbReference type="RefSeq" id="WP_319916069.1">
    <property type="nucleotide sequence ID" value="NZ_JAWZXF010000001.1"/>
</dbReference>
<proteinExistence type="predicted"/>